<organism evidence="3">
    <name type="scientific">Serpula lacrymans var. lacrymans (strain S7.3)</name>
    <name type="common">Dry rot fungus</name>
    <dbReference type="NCBI Taxonomy" id="936435"/>
    <lineage>
        <taxon>Eukaryota</taxon>
        <taxon>Fungi</taxon>
        <taxon>Dikarya</taxon>
        <taxon>Basidiomycota</taxon>
        <taxon>Agaricomycotina</taxon>
        <taxon>Agaricomycetes</taxon>
        <taxon>Agaricomycetidae</taxon>
        <taxon>Boletales</taxon>
        <taxon>Coniophorineae</taxon>
        <taxon>Serpulaceae</taxon>
        <taxon>Serpula</taxon>
    </lineage>
</organism>
<name>F8QKF8_SERL3</name>
<dbReference type="Proteomes" id="UP000008063">
    <property type="component" value="Unassembled WGS sequence"/>
</dbReference>
<protein>
    <submittedName>
        <fullName evidence="2">Uncharacterized protein</fullName>
    </submittedName>
</protein>
<reference evidence="3" key="1">
    <citation type="journal article" date="2011" name="Science">
        <title>The plant cell wall-decomposing machinery underlies the functional diversity of forest fungi.</title>
        <authorList>
            <person name="Eastwood D.C."/>
            <person name="Floudas D."/>
            <person name="Binder M."/>
            <person name="Majcherczyk A."/>
            <person name="Schneider P."/>
            <person name="Aerts A."/>
            <person name="Asiegbu F.O."/>
            <person name="Baker S.E."/>
            <person name="Barry K."/>
            <person name="Bendiksby M."/>
            <person name="Blumentritt M."/>
            <person name="Coutinho P.M."/>
            <person name="Cullen D."/>
            <person name="de Vries R.P."/>
            <person name="Gathman A."/>
            <person name="Goodell B."/>
            <person name="Henrissat B."/>
            <person name="Ihrmark K."/>
            <person name="Kauserud H."/>
            <person name="Kohler A."/>
            <person name="LaButti K."/>
            <person name="Lapidus A."/>
            <person name="Lavin J.L."/>
            <person name="Lee Y.-H."/>
            <person name="Lindquist E."/>
            <person name="Lilly W."/>
            <person name="Lucas S."/>
            <person name="Morin E."/>
            <person name="Murat C."/>
            <person name="Oguiza J.A."/>
            <person name="Park J."/>
            <person name="Pisabarro A.G."/>
            <person name="Riley R."/>
            <person name="Rosling A."/>
            <person name="Salamov A."/>
            <person name="Schmidt O."/>
            <person name="Schmutz J."/>
            <person name="Skrede I."/>
            <person name="Stenlid J."/>
            <person name="Wiebenga A."/>
            <person name="Xie X."/>
            <person name="Kuees U."/>
            <person name="Hibbett D.S."/>
            <person name="Hoffmeister D."/>
            <person name="Hoegberg N."/>
            <person name="Martin F."/>
            <person name="Grigoriev I.V."/>
            <person name="Watkinson S.C."/>
        </authorList>
    </citation>
    <scope>NUCLEOTIDE SEQUENCE [LARGE SCALE GENOMIC DNA]</scope>
    <source>
        <strain evidence="3">strain S7.3</strain>
    </source>
</reference>
<accession>F8QKF8</accession>
<proteinExistence type="predicted"/>
<feature type="compositionally biased region" description="Basic and acidic residues" evidence="1">
    <location>
        <begin position="29"/>
        <end position="41"/>
    </location>
</feature>
<keyword evidence="3" id="KW-1185">Reference proteome</keyword>
<sequence length="73" mass="8350">MDWKADQIAIDNYPSWYGNHVQCPKKDLIKKEAPENEDKRAIKGNGKRPPEPAAPSLPRYSTEHVYGLCLLEQ</sequence>
<dbReference type="HOGENOM" id="CLU_2706353_0_0_1"/>
<feature type="region of interest" description="Disordered" evidence="1">
    <location>
        <begin position="29"/>
        <end position="59"/>
    </location>
</feature>
<dbReference type="AlphaFoldDB" id="F8QKF8"/>
<evidence type="ECO:0000313" key="2">
    <source>
        <dbReference type="EMBL" id="EGN91212.1"/>
    </source>
</evidence>
<evidence type="ECO:0000256" key="1">
    <source>
        <dbReference type="SAM" id="MobiDB-lite"/>
    </source>
</evidence>
<dbReference type="EMBL" id="GL946133">
    <property type="protein sequence ID" value="EGN91212.1"/>
    <property type="molecule type" value="Genomic_DNA"/>
</dbReference>
<dbReference type="InParanoid" id="F8QKF8"/>
<evidence type="ECO:0000313" key="3">
    <source>
        <dbReference type="Proteomes" id="UP000008063"/>
    </source>
</evidence>
<gene>
    <name evidence="2" type="ORF">SERLA73DRAFT_80894</name>
</gene>